<feature type="domain" description="Prohead serine protease" evidence="4">
    <location>
        <begin position="20"/>
        <end position="65"/>
    </location>
</feature>
<organism evidence="5 6">
    <name type="scientific">Sulfitobacter profundi</name>
    <dbReference type="NCBI Taxonomy" id="2679961"/>
    <lineage>
        <taxon>Bacteria</taxon>
        <taxon>Pseudomonadati</taxon>
        <taxon>Pseudomonadota</taxon>
        <taxon>Alphaproteobacteria</taxon>
        <taxon>Rhodobacterales</taxon>
        <taxon>Roseobacteraceae</taxon>
        <taxon>Sulfitobacter</taxon>
    </lineage>
</organism>
<keyword evidence="3" id="KW-0378">Hydrolase</keyword>
<dbReference type="GO" id="GO:0008233">
    <property type="term" value="F:peptidase activity"/>
    <property type="evidence" value="ECO:0007669"/>
    <property type="project" value="UniProtKB-KW"/>
</dbReference>
<evidence type="ECO:0000259" key="4">
    <source>
        <dbReference type="Pfam" id="PF04586"/>
    </source>
</evidence>
<comment type="caution">
    <text evidence="5">The sequence shown here is derived from an EMBL/GenBank/DDBJ whole genome shotgun (WGS) entry which is preliminary data.</text>
</comment>
<dbReference type="GO" id="GO:0006508">
    <property type="term" value="P:proteolysis"/>
    <property type="evidence" value="ECO:0007669"/>
    <property type="project" value="UniProtKB-KW"/>
</dbReference>
<dbReference type="RefSeq" id="WP_386280413.1">
    <property type="nucleotide sequence ID" value="NZ_JBHSWA010000001.1"/>
</dbReference>
<name>A0ABW1YUJ6_9RHOB</name>
<evidence type="ECO:0000256" key="3">
    <source>
        <dbReference type="ARBA" id="ARBA00022801"/>
    </source>
</evidence>
<keyword evidence="6" id="KW-1185">Reference proteome</keyword>
<evidence type="ECO:0000256" key="2">
    <source>
        <dbReference type="ARBA" id="ARBA00022670"/>
    </source>
</evidence>
<reference evidence="6" key="1">
    <citation type="journal article" date="2019" name="Int. J. Syst. Evol. Microbiol.">
        <title>The Global Catalogue of Microorganisms (GCM) 10K type strain sequencing project: providing services to taxonomists for standard genome sequencing and annotation.</title>
        <authorList>
            <consortium name="The Broad Institute Genomics Platform"/>
            <consortium name="The Broad Institute Genome Sequencing Center for Infectious Disease"/>
            <person name="Wu L."/>
            <person name="Ma J."/>
        </authorList>
    </citation>
    <scope>NUCLEOTIDE SEQUENCE [LARGE SCALE GENOMIC DNA]</scope>
    <source>
        <strain evidence="6">NBRC 111368</strain>
    </source>
</reference>
<keyword evidence="2 5" id="KW-0645">Protease</keyword>
<proteinExistence type="predicted"/>
<protein>
    <submittedName>
        <fullName evidence="5">HK97 family phage prohead protease</fullName>
    </submittedName>
</protein>
<dbReference type="InterPro" id="IPR054613">
    <property type="entry name" value="Peptidase_S78_dom"/>
</dbReference>
<evidence type="ECO:0000313" key="6">
    <source>
        <dbReference type="Proteomes" id="UP001596403"/>
    </source>
</evidence>
<dbReference type="EMBL" id="JBHSWA010000001">
    <property type="protein sequence ID" value="MFC6640827.1"/>
    <property type="molecule type" value="Genomic_DNA"/>
</dbReference>
<evidence type="ECO:0000313" key="5">
    <source>
        <dbReference type="EMBL" id="MFC6640827.1"/>
    </source>
</evidence>
<evidence type="ECO:0000256" key="1">
    <source>
        <dbReference type="ARBA" id="ARBA00022612"/>
    </source>
</evidence>
<gene>
    <name evidence="5" type="ORF">ACFQAU_02865</name>
</gene>
<dbReference type="Pfam" id="PF04586">
    <property type="entry name" value="Peptidase_S78"/>
    <property type="match status" value="1"/>
</dbReference>
<dbReference type="Proteomes" id="UP001596403">
    <property type="component" value="Unassembled WGS sequence"/>
</dbReference>
<keyword evidence="1" id="KW-1188">Viral release from host cell</keyword>
<sequence length="85" mass="8964">MNKTQTAAAVESRFAVSAPLEIRAAEDGAGVAVAGYAAIFNERADIGGYFQEMIAPGAFDGRLGDDCVFWLTMRGCPWRAPPAAP</sequence>
<accession>A0ABW1YUJ6</accession>